<dbReference type="Proteomes" id="UP000009010">
    <property type="component" value="Chromosome"/>
</dbReference>
<name>H2IY57_RAHAC</name>
<dbReference type="KEGG" id="raq:Rahaq2_3330"/>
<organism evidence="1 2">
    <name type="scientific">Rahnella aquatilis (strain ATCC 33071 / DSM 4594 / JCM 1683 / NBRC 105701 / NCIMB 13365 / CIP 78.65)</name>
    <dbReference type="NCBI Taxonomy" id="745277"/>
    <lineage>
        <taxon>Bacteria</taxon>
        <taxon>Pseudomonadati</taxon>
        <taxon>Pseudomonadota</taxon>
        <taxon>Gammaproteobacteria</taxon>
        <taxon>Enterobacterales</taxon>
        <taxon>Yersiniaceae</taxon>
        <taxon>Rahnella</taxon>
    </lineage>
</organism>
<keyword evidence="2" id="KW-1185">Reference proteome</keyword>
<reference evidence="2" key="2">
    <citation type="submission" date="2012-01" db="EMBL/GenBank/DDBJ databases">
        <title>Complete sequence of chromosome of Rahnella aquatilis CIP 78.65.</title>
        <authorList>
            <person name="Lucas S."/>
            <person name="Han J."/>
            <person name="Lapidus A."/>
            <person name="Cheng J.-F."/>
            <person name="Goodwin L."/>
            <person name="Pitluck S."/>
            <person name="Peters L."/>
            <person name="Ovchinnikova G."/>
            <person name="Held B."/>
            <person name="Detter J.C."/>
            <person name="Han C."/>
            <person name="Tapia R."/>
            <person name="Land M."/>
            <person name="Hauser L."/>
            <person name="Kyrpides N."/>
            <person name="Ivanova N."/>
            <person name="Pagani I."/>
            <person name="Sobecky P."/>
            <person name="Martinez R."/>
            <person name="Woyke T."/>
        </authorList>
    </citation>
    <scope>NUCLEOTIDE SEQUENCE [LARGE SCALE GENOMIC DNA]</scope>
    <source>
        <strain evidence="2">ATCC 33071 / DSM 4594 / JCM 1683 / NBRC 105701 / NCIMB 13365 / CIP 78.65</strain>
    </source>
</reference>
<dbReference type="HOGENOM" id="CLU_143504_1_0_6"/>
<evidence type="ECO:0000313" key="2">
    <source>
        <dbReference type="Proteomes" id="UP000009010"/>
    </source>
</evidence>
<protein>
    <submittedName>
        <fullName evidence="1">Uncharacterized protein</fullName>
    </submittedName>
</protein>
<dbReference type="PATRIC" id="fig|745277.3.peg.3190"/>
<dbReference type="OrthoDB" id="796745at2"/>
<sequence>MPQMKESDLLYGHEYVNHARSAGDNPNLIISDSKRFSRNEKYEVLYFLNALHGKDNADLTIRTRQICEWMIHDYLPSDVQSTLAVKSWVGNNFETLSPSFPF</sequence>
<accession>H2IY57</accession>
<dbReference type="STRING" id="745277.Rahaq2_3330"/>
<dbReference type="eggNOG" id="ENOG5033KSZ">
    <property type="taxonomic scope" value="Bacteria"/>
</dbReference>
<gene>
    <name evidence="1" type="ordered locus">Rahaq2_3330</name>
</gene>
<proteinExistence type="predicted"/>
<evidence type="ECO:0000313" key="1">
    <source>
        <dbReference type="EMBL" id="AEX53134.1"/>
    </source>
</evidence>
<dbReference type="EMBL" id="CP003244">
    <property type="protein sequence ID" value="AEX53134.1"/>
    <property type="molecule type" value="Genomic_DNA"/>
</dbReference>
<reference evidence="1 2" key="1">
    <citation type="journal article" date="2012" name="J. Bacteriol.">
        <title>Complete Genome Sequence of Rahnella aquatilis CIP 78.65.</title>
        <authorList>
            <person name="Martinez R.J."/>
            <person name="Bruce D."/>
            <person name="Detter C."/>
            <person name="Goodwin L.A."/>
            <person name="Han J."/>
            <person name="Han C.S."/>
            <person name="Held B."/>
            <person name="Land M.L."/>
            <person name="Mikhailova N."/>
            <person name="Nolan M."/>
            <person name="Pennacchio L."/>
            <person name="Pitluck S."/>
            <person name="Tapia R."/>
            <person name="Woyke T."/>
            <person name="Sobecky P.A."/>
        </authorList>
    </citation>
    <scope>NUCLEOTIDE SEQUENCE [LARGE SCALE GENOMIC DNA]</scope>
    <source>
        <strain evidence="2">ATCC 33071 / DSM 4594 / JCM 1683 / NBRC 105701 / NCIMB 13365 / CIP 78.65</strain>
    </source>
</reference>
<dbReference type="RefSeq" id="WP_015698237.1">
    <property type="nucleotide sequence ID" value="NC_016818.1"/>
</dbReference>
<dbReference type="AlphaFoldDB" id="H2IY57"/>